<keyword evidence="1" id="KW-0472">Membrane</keyword>
<dbReference type="AlphaFoldDB" id="A0A368UMJ2"/>
<dbReference type="InterPro" id="IPR001173">
    <property type="entry name" value="Glyco_trans_2-like"/>
</dbReference>
<reference evidence="3 4" key="1">
    <citation type="submission" date="2018-07" db="EMBL/GenBank/DDBJ databases">
        <title>Freshwater and sediment microbial communities from various areas in North America, analyzing microbe dynamics in response to fracking.</title>
        <authorList>
            <person name="Lamendella R."/>
        </authorList>
    </citation>
    <scope>NUCLEOTIDE SEQUENCE [LARGE SCALE GENOMIC DNA]</scope>
    <source>
        <strain evidence="3 4">160A</strain>
    </source>
</reference>
<dbReference type="Pfam" id="PF00535">
    <property type="entry name" value="Glycos_transf_2"/>
    <property type="match status" value="1"/>
</dbReference>
<keyword evidence="1" id="KW-1133">Transmembrane helix</keyword>
<dbReference type="EMBL" id="QPIZ01000024">
    <property type="protein sequence ID" value="RCW30038.1"/>
    <property type="molecule type" value="Genomic_DNA"/>
</dbReference>
<accession>A0A368UMJ2</accession>
<dbReference type="Proteomes" id="UP000252733">
    <property type="component" value="Unassembled WGS sequence"/>
</dbReference>
<keyword evidence="1" id="KW-0812">Transmembrane</keyword>
<feature type="transmembrane region" description="Helical" evidence="1">
    <location>
        <begin position="242"/>
        <end position="265"/>
    </location>
</feature>
<evidence type="ECO:0000256" key="1">
    <source>
        <dbReference type="SAM" id="Phobius"/>
    </source>
</evidence>
<dbReference type="GO" id="GO:0016740">
    <property type="term" value="F:transferase activity"/>
    <property type="evidence" value="ECO:0007669"/>
    <property type="project" value="UniProtKB-KW"/>
</dbReference>
<evidence type="ECO:0000313" key="3">
    <source>
        <dbReference type="EMBL" id="RCW30038.1"/>
    </source>
</evidence>
<proteinExistence type="predicted"/>
<sequence>MFIKVPNQNLNFLVIVILYNREIDESETINSLIRCKNVFHEKDYIVVWDNSPNAQDSFKLNRIKELFKNFHYKHSGINQPLPVVYNSIIHSFDKDVDYVNIWDQDSTFSIDYYESFLNSFKNLDEIQIFVPKVFNGKTLESPGFFFHFKGKKISKGKCFGIQSIKNKVAIMSGIIISYDMFFSVEFDERLRLYGVDTKFFKDAGRLVDKFFVMDYSLNHDLSIYDTNENVKKKIYRFKDFCYSTLVICSKNLNLFILFGFVFLLYKSVQNIFRFKDFRFFYSFIEGVVDWYKISYQRKA</sequence>
<evidence type="ECO:0000313" key="4">
    <source>
        <dbReference type="Proteomes" id="UP000252733"/>
    </source>
</evidence>
<name>A0A368UMJ2_9BACT</name>
<dbReference type="InterPro" id="IPR029044">
    <property type="entry name" value="Nucleotide-diphossugar_trans"/>
</dbReference>
<organism evidence="3 4">
    <name type="scientific">Marinilabilia salmonicolor</name>
    <dbReference type="NCBI Taxonomy" id="989"/>
    <lineage>
        <taxon>Bacteria</taxon>
        <taxon>Pseudomonadati</taxon>
        <taxon>Bacteroidota</taxon>
        <taxon>Bacteroidia</taxon>
        <taxon>Marinilabiliales</taxon>
        <taxon>Marinilabiliaceae</taxon>
        <taxon>Marinilabilia</taxon>
    </lineage>
</organism>
<comment type="caution">
    <text evidence="3">The sequence shown here is derived from an EMBL/GenBank/DDBJ whole genome shotgun (WGS) entry which is preliminary data.</text>
</comment>
<keyword evidence="4" id="KW-1185">Reference proteome</keyword>
<keyword evidence="3" id="KW-0808">Transferase</keyword>
<dbReference type="SUPFAM" id="SSF53448">
    <property type="entry name" value="Nucleotide-diphospho-sugar transferases"/>
    <property type="match status" value="1"/>
</dbReference>
<feature type="domain" description="Glycosyltransferase 2-like" evidence="2">
    <location>
        <begin position="14"/>
        <end position="142"/>
    </location>
</feature>
<dbReference type="RefSeq" id="WP_114437729.1">
    <property type="nucleotide sequence ID" value="NZ_QPIZ01000024.1"/>
</dbReference>
<gene>
    <name evidence="3" type="ORF">DFO77_12450</name>
</gene>
<protein>
    <submittedName>
        <fullName evidence="3">GT2 family glycosyltransferase</fullName>
    </submittedName>
</protein>
<evidence type="ECO:0000259" key="2">
    <source>
        <dbReference type="Pfam" id="PF00535"/>
    </source>
</evidence>